<gene>
    <name evidence="1" type="ORF">COU89_00050</name>
</gene>
<dbReference type="InterPro" id="IPR029062">
    <property type="entry name" value="Class_I_gatase-like"/>
</dbReference>
<dbReference type="Proteomes" id="UP000231569">
    <property type="component" value="Unassembled WGS sequence"/>
</dbReference>
<organism evidence="1 2">
    <name type="scientific">Candidatus Roizmanbacteria bacterium CG10_big_fil_rev_8_21_14_0_10_45_7</name>
    <dbReference type="NCBI Taxonomy" id="1974854"/>
    <lineage>
        <taxon>Bacteria</taxon>
        <taxon>Candidatus Roizmaniibacteriota</taxon>
    </lineage>
</organism>
<proteinExistence type="predicted"/>
<name>A0A2M8KVT7_9BACT</name>
<dbReference type="AlphaFoldDB" id="A0A2M8KVT7"/>
<feature type="non-terminal residue" evidence="1">
    <location>
        <position position="1"/>
    </location>
</feature>
<evidence type="ECO:0000313" key="2">
    <source>
        <dbReference type="Proteomes" id="UP000231569"/>
    </source>
</evidence>
<feature type="non-terminal residue" evidence="1">
    <location>
        <position position="66"/>
    </location>
</feature>
<protein>
    <submittedName>
        <fullName evidence="1">Uncharacterized protein</fullName>
    </submittedName>
</protein>
<reference evidence="2" key="1">
    <citation type="submission" date="2017-09" db="EMBL/GenBank/DDBJ databases">
        <title>Depth-based differentiation of microbial function through sediment-hosted aquifers and enrichment of novel symbionts in the deep terrestrial subsurface.</title>
        <authorList>
            <person name="Probst A.J."/>
            <person name="Ladd B."/>
            <person name="Jarett J.K."/>
            <person name="Geller-Mcgrath D.E."/>
            <person name="Sieber C.M.K."/>
            <person name="Emerson J.B."/>
            <person name="Anantharaman K."/>
            <person name="Thomas B.C."/>
            <person name="Malmstrom R."/>
            <person name="Stieglmeier M."/>
            <person name="Klingl A."/>
            <person name="Woyke T."/>
            <person name="Ryan C.M."/>
            <person name="Banfield J.F."/>
        </authorList>
    </citation>
    <scope>NUCLEOTIDE SEQUENCE [LARGE SCALE GENOMIC DNA]</scope>
</reference>
<comment type="caution">
    <text evidence="1">The sequence shown here is derived from an EMBL/GenBank/DDBJ whole genome shotgun (WGS) entry which is preliminary data.</text>
</comment>
<dbReference type="Gene3D" id="3.40.50.880">
    <property type="match status" value="1"/>
</dbReference>
<evidence type="ECO:0000313" key="1">
    <source>
        <dbReference type="EMBL" id="PJE64037.1"/>
    </source>
</evidence>
<sequence>YKACEVKTLSETDPDAGYKKTREFYKRLGFIPEVLDLRNYFGKNQDLSKKISEFGFLWVIGGNTFI</sequence>
<accession>A0A2M8KVT7</accession>
<dbReference type="EMBL" id="PFEE01000001">
    <property type="protein sequence ID" value="PJE64037.1"/>
    <property type="molecule type" value="Genomic_DNA"/>
</dbReference>